<dbReference type="RefSeq" id="WP_379877704.1">
    <property type="nucleotide sequence ID" value="NZ_JBHUIP010000013.1"/>
</dbReference>
<accession>A0ABW5DUL8</accession>
<dbReference type="Proteomes" id="UP001597295">
    <property type="component" value="Unassembled WGS sequence"/>
</dbReference>
<dbReference type="InterPro" id="IPR029044">
    <property type="entry name" value="Nucleotide-diphossugar_trans"/>
</dbReference>
<proteinExistence type="predicted"/>
<reference evidence="2" key="1">
    <citation type="journal article" date="2019" name="Int. J. Syst. Evol. Microbiol.">
        <title>The Global Catalogue of Microorganisms (GCM) 10K type strain sequencing project: providing services to taxonomists for standard genome sequencing and annotation.</title>
        <authorList>
            <consortium name="The Broad Institute Genomics Platform"/>
            <consortium name="The Broad Institute Genome Sequencing Center for Infectious Disease"/>
            <person name="Wu L."/>
            <person name="Ma J."/>
        </authorList>
    </citation>
    <scope>NUCLEOTIDE SEQUENCE [LARGE SCALE GENOMIC DNA]</scope>
    <source>
        <strain evidence="2">CGMCC 1.19062</strain>
    </source>
</reference>
<evidence type="ECO:0000313" key="1">
    <source>
        <dbReference type="EMBL" id="MFD2264607.1"/>
    </source>
</evidence>
<protein>
    <submittedName>
        <fullName evidence="1">Uncharacterized protein</fullName>
    </submittedName>
</protein>
<sequence length="295" mass="33309">MKNMVFIHTNAKQILGAQVAAHALRRNSANPDAFDVRIIKAEDFPFIAAYDGKSYLREGKATVWHADDLQSFTPLRFAVPGLMGYEGRAIVTDPDVFAIGDVNDLFETDMKGAAVLARQMEANHRRPSHFASSVMLLDCGKLTHWKIEEDFGILFENKRDYRDWMWLLTQPPGSVAPLDPHWNDFDELTPETRMLHNTHRRTQPWKTGLAADFTARGTTLSSRLGVIFRSLKSKLTGGGNAPNGRYTPHPDRAQEKLFFDLLQECLNNGSITRQDVEREIALHHVRADALSLVRA</sequence>
<dbReference type="EMBL" id="JBHUIP010000013">
    <property type="protein sequence ID" value="MFD2264607.1"/>
    <property type="molecule type" value="Genomic_DNA"/>
</dbReference>
<dbReference type="Gene3D" id="3.90.550.10">
    <property type="entry name" value="Spore Coat Polysaccharide Biosynthesis Protein SpsA, Chain A"/>
    <property type="match status" value="1"/>
</dbReference>
<keyword evidence="2" id="KW-1185">Reference proteome</keyword>
<dbReference type="SUPFAM" id="SSF53448">
    <property type="entry name" value="Nucleotide-diphospho-sugar transferases"/>
    <property type="match status" value="1"/>
</dbReference>
<evidence type="ECO:0000313" key="2">
    <source>
        <dbReference type="Proteomes" id="UP001597295"/>
    </source>
</evidence>
<comment type="caution">
    <text evidence="1">The sequence shown here is derived from an EMBL/GenBank/DDBJ whole genome shotgun (WGS) entry which is preliminary data.</text>
</comment>
<gene>
    <name evidence="1" type="ORF">ACFSM5_17010</name>
</gene>
<organism evidence="1 2">
    <name type="scientific">Lacibacterium aquatile</name>
    <dbReference type="NCBI Taxonomy" id="1168082"/>
    <lineage>
        <taxon>Bacteria</taxon>
        <taxon>Pseudomonadati</taxon>
        <taxon>Pseudomonadota</taxon>
        <taxon>Alphaproteobacteria</taxon>
        <taxon>Rhodospirillales</taxon>
        <taxon>Rhodospirillaceae</taxon>
    </lineage>
</organism>
<name>A0ABW5DUL8_9PROT</name>